<dbReference type="Gene3D" id="3.40.50.620">
    <property type="entry name" value="HUPs"/>
    <property type="match status" value="1"/>
</dbReference>
<feature type="binding site" evidence="9">
    <location>
        <position position="76"/>
    </location>
    <ligand>
        <name>substrate</name>
    </ligand>
</feature>
<proteinExistence type="inferred from homology"/>
<evidence type="ECO:0000256" key="5">
    <source>
        <dbReference type="ARBA" id="ARBA00022840"/>
    </source>
</evidence>
<dbReference type="InterPro" id="IPR004821">
    <property type="entry name" value="Cyt_trans-like"/>
</dbReference>
<keyword evidence="3 9" id="KW-0548">Nucleotidyltransferase</keyword>
<accession>A0A6L5XE32</accession>
<feature type="binding site" evidence="9">
    <location>
        <position position="90"/>
    </location>
    <ligand>
        <name>substrate</name>
    </ligand>
</feature>
<dbReference type="PANTHER" id="PTHR21342:SF1">
    <property type="entry name" value="PHOSPHOPANTETHEINE ADENYLYLTRANSFERASE"/>
    <property type="match status" value="1"/>
</dbReference>
<evidence type="ECO:0000256" key="4">
    <source>
        <dbReference type="ARBA" id="ARBA00022741"/>
    </source>
</evidence>
<evidence type="ECO:0000256" key="2">
    <source>
        <dbReference type="ARBA" id="ARBA00022679"/>
    </source>
</evidence>
<comment type="similarity">
    <text evidence="9">Belongs to the bacterial CoaD family.</text>
</comment>
<evidence type="ECO:0000256" key="8">
    <source>
        <dbReference type="ARBA" id="ARBA00029346"/>
    </source>
</evidence>
<dbReference type="InterPro" id="IPR014729">
    <property type="entry name" value="Rossmann-like_a/b/a_fold"/>
</dbReference>
<feature type="binding site" evidence="9">
    <location>
        <position position="12"/>
    </location>
    <ligand>
        <name>substrate</name>
    </ligand>
</feature>
<evidence type="ECO:0000313" key="11">
    <source>
        <dbReference type="EMBL" id="MSS17653.1"/>
    </source>
</evidence>
<dbReference type="NCBIfam" id="TIGR01510">
    <property type="entry name" value="coaD_prev_kdtB"/>
    <property type="match status" value="1"/>
</dbReference>
<reference evidence="11 12" key="1">
    <citation type="submission" date="2019-08" db="EMBL/GenBank/DDBJ databases">
        <title>In-depth cultivation of the pig gut microbiome towards novel bacterial diversity and tailored functional studies.</title>
        <authorList>
            <person name="Wylensek D."/>
            <person name="Hitch T.C.A."/>
            <person name="Clavel T."/>
        </authorList>
    </citation>
    <scope>NUCLEOTIDE SEQUENCE [LARGE SCALE GENOMIC DNA]</scope>
    <source>
        <strain evidence="11 12">Oil-RF-744-WCA-WT-10</strain>
    </source>
</reference>
<dbReference type="GO" id="GO:0005737">
    <property type="term" value="C:cytoplasm"/>
    <property type="evidence" value="ECO:0007669"/>
    <property type="project" value="UniProtKB-SubCell"/>
</dbReference>
<evidence type="ECO:0000256" key="3">
    <source>
        <dbReference type="ARBA" id="ARBA00022695"/>
    </source>
</evidence>
<dbReference type="SUPFAM" id="SSF52374">
    <property type="entry name" value="Nucleotidylyl transferase"/>
    <property type="match status" value="1"/>
</dbReference>
<keyword evidence="12" id="KW-1185">Reference proteome</keyword>
<comment type="subcellular location">
    <subcellularLocation>
        <location evidence="9">Cytoplasm</location>
    </subcellularLocation>
</comment>
<keyword evidence="4 9" id="KW-0547">Nucleotide-binding</keyword>
<evidence type="ECO:0000259" key="10">
    <source>
        <dbReference type="Pfam" id="PF01467"/>
    </source>
</evidence>
<evidence type="ECO:0000256" key="1">
    <source>
        <dbReference type="ARBA" id="ARBA00022490"/>
    </source>
</evidence>
<comment type="pathway">
    <text evidence="9">Cofactor biosynthesis; coenzyme A biosynthesis; CoA from (R)-pantothenate: step 4/5.</text>
</comment>
<dbReference type="GO" id="GO:0005524">
    <property type="term" value="F:ATP binding"/>
    <property type="evidence" value="ECO:0007669"/>
    <property type="project" value="UniProtKB-KW"/>
</dbReference>
<dbReference type="GO" id="GO:0004595">
    <property type="term" value="F:pantetheine-phosphate adenylyltransferase activity"/>
    <property type="evidence" value="ECO:0007669"/>
    <property type="project" value="UniProtKB-UniRule"/>
</dbReference>
<feature type="binding site" evidence="9">
    <location>
        <begin position="91"/>
        <end position="93"/>
    </location>
    <ligand>
        <name>ATP</name>
        <dbReference type="ChEBI" id="CHEBI:30616"/>
    </ligand>
</feature>
<comment type="catalytic activity">
    <reaction evidence="8 9">
        <text>(R)-4'-phosphopantetheine + ATP + H(+) = 3'-dephospho-CoA + diphosphate</text>
        <dbReference type="Rhea" id="RHEA:19801"/>
        <dbReference type="ChEBI" id="CHEBI:15378"/>
        <dbReference type="ChEBI" id="CHEBI:30616"/>
        <dbReference type="ChEBI" id="CHEBI:33019"/>
        <dbReference type="ChEBI" id="CHEBI:57328"/>
        <dbReference type="ChEBI" id="CHEBI:61723"/>
        <dbReference type="EC" id="2.7.7.3"/>
    </reaction>
</comment>
<evidence type="ECO:0000256" key="7">
    <source>
        <dbReference type="ARBA" id="ARBA00022993"/>
    </source>
</evidence>
<dbReference type="InterPro" id="IPR001980">
    <property type="entry name" value="PPAT"/>
</dbReference>
<feature type="binding site" evidence="9">
    <location>
        <begin position="12"/>
        <end position="13"/>
    </location>
    <ligand>
        <name>ATP</name>
        <dbReference type="ChEBI" id="CHEBI:30616"/>
    </ligand>
</feature>
<dbReference type="PRINTS" id="PR01020">
    <property type="entry name" value="LPSBIOSNTHSS"/>
</dbReference>
<keyword evidence="7 9" id="KW-0173">Coenzyme A biosynthesis</keyword>
<dbReference type="NCBIfam" id="TIGR00125">
    <property type="entry name" value="cyt_tran_rel"/>
    <property type="match status" value="1"/>
</dbReference>
<dbReference type="GO" id="GO:0015937">
    <property type="term" value="P:coenzyme A biosynthetic process"/>
    <property type="evidence" value="ECO:0007669"/>
    <property type="project" value="UniProtKB-UniRule"/>
</dbReference>
<gene>
    <name evidence="9 11" type="primary">coaD</name>
    <name evidence="11" type="ORF">FYJ29_07780</name>
</gene>
<keyword evidence="2 9" id="KW-0808">Transferase</keyword>
<feature type="site" description="Transition state stabilizer" evidence="9">
    <location>
        <position position="20"/>
    </location>
</feature>
<protein>
    <recommendedName>
        <fullName evidence="9">Phosphopantetheine adenylyltransferase</fullName>
        <ecNumber evidence="9">2.7.7.3</ecNumber>
    </recommendedName>
    <alternativeName>
        <fullName evidence="9">Dephospho-CoA pyrophosphorylase</fullName>
    </alternativeName>
    <alternativeName>
        <fullName evidence="9">Pantetheine-phosphate adenylyltransferase</fullName>
        <shortName evidence="9">PPAT</shortName>
    </alternativeName>
</protein>
<dbReference type="Pfam" id="PF01467">
    <property type="entry name" value="CTP_transf_like"/>
    <property type="match status" value="1"/>
</dbReference>
<dbReference type="RefSeq" id="WP_154328515.1">
    <property type="nucleotide sequence ID" value="NZ_CP045696.1"/>
</dbReference>
<dbReference type="AlphaFoldDB" id="A0A6L5XE32"/>
<dbReference type="HAMAP" id="MF_00151">
    <property type="entry name" value="PPAT_bact"/>
    <property type="match status" value="1"/>
</dbReference>
<keyword evidence="5 9" id="KW-0067">ATP-binding</keyword>
<evidence type="ECO:0000313" key="12">
    <source>
        <dbReference type="Proteomes" id="UP000483362"/>
    </source>
</evidence>
<feature type="binding site" evidence="9">
    <location>
        <begin position="125"/>
        <end position="131"/>
    </location>
    <ligand>
        <name>ATP</name>
        <dbReference type="ChEBI" id="CHEBI:30616"/>
    </ligand>
</feature>
<feature type="domain" description="Cytidyltransferase-like" evidence="10">
    <location>
        <begin position="8"/>
        <end position="135"/>
    </location>
</feature>
<dbReference type="Proteomes" id="UP000483362">
    <property type="component" value="Unassembled WGS sequence"/>
</dbReference>
<name>A0A6L5XE32_9BACT</name>
<feature type="binding site" evidence="9">
    <location>
        <position position="20"/>
    </location>
    <ligand>
        <name>ATP</name>
        <dbReference type="ChEBI" id="CHEBI:30616"/>
    </ligand>
</feature>
<dbReference type="EC" id="2.7.7.3" evidence="9"/>
<evidence type="ECO:0000256" key="9">
    <source>
        <dbReference type="HAMAP-Rule" id="MF_00151"/>
    </source>
</evidence>
<evidence type="ECO:0000256" key="6">
    <source>
        <dbReference type="ARBA" id="ARBA00022842"/>
    </source>
</evidence>
<comment type="function">
    <text evidence="9">Reversibly transfers an adenylyl group from ATP to 4'-phosphopantetheine, yielding dephospho-CoA (dPCoA) and pyrophosphate.</text>
</comment>
<feature type="binding site" evidence="9">
    <location>
        <position position="44"/>
    </location>
    <ligand>
        <name>substrate</name>
    </ligand>
</feature>
<comment type="subunit">
    <text evidence="9">Homohexamer.</text>
</comment>
<feature type="binding site" evidence="9">
    <location>
        <position position="101"/>
    </location>
    <ligand>
        <name>ATP</name>
        <dbReference type="ChEBI" id="CHEBI:30616"/>
    </ligand>
</feature>
<dbReference type="UniPathway" id="UPA00241">
    <property type="reaction ID" value="UER00355"/>
</dbReference>
<dbReference type="EMBL" id="VULT01000010">
    <property type="protein sequence ID" value="MSS17653.1"/>
    <property type="molecule type" value="Genomic_DNA"/>
</dbReference>
<keyword evidence="1 9" id="KW-0963">Cytoplasm</keyword>
<organism evidence="11 12">
    <name type="scientific">Sodaliphilus pleomorphus</name>
    <dbReference type="NCBI Taxonomy" id="2606626"/>
    <lineage>
        <taxon>Bacteria</taxon>
        <taxon>Pseudomonadati</taxon>
        <taxon>Bacteroidota</taxon>
        <taxon>Bacteroidia</taxon>
        <taxon>Bacteroidales</taxon>
        <taxon>Muribaculaceae</taxon>
        <taxon>Sodaliphilus</taxon>
    </lineage>
</organism>
<keyword evidence="6 9" id="KW-0460">Magnesium</keyword>
<dbReference type="PANTHER" id="PTHR21342">
    <property type="entry name" value="PHOSPHOPANTETHEINE ADENYLYLTRANSFERASE"/>
    <property type="match status" value="1"/>
</dbReference>
<sequence length="164" mass="18598">MSNTKIAVFQGSFDPFTRGHESIVQRALTIFDQVVVLVVHNSLKQGYFDVDTRVSIIEDTFSNEPRVRVMASDGLTVNVAKQVGACCFVRGVRTVQDYEYEMSIAEVNLKFSGIETLLLYTLPEFSHISSTIVREWLKYGKDMTEYLPQGLSPHMLAQVLSKRR</sequence>
<comment type="caution">
    <text evidence="11">The sequence shown here is derived from an EMBL/GenBank/DDBJ whole genome shotgun (WGS) entry which is preliminary data.</text>
</comment>
<comment type="cofactor">
    <cofactor evidence="9">
        <name>Mg(2+)</name>
        <dbReference type="ChEBI" id="CHEBI:18420"/>
    </cofactor>
</comment>